<evidence type="ECO:0000256" key="1">
    <source>
        <dbReference type="ARBA" id="ARBA00005855"/>
    </source>
</evidence>
<evidence type="ECO:0000313" key="7">
    <source>
        <dbReference type="EMBL" id="CEM06627.1"/>
    </source>
</evidence>
<dbReference type="EMBL" id="CDMY01000367">
    <property type="protein sequence ID" value="CEM06627.1"/>
    <property type="molecule type" value="Genomic_DNA"/>
</dbReference>
<gene>
    <name evidence="7" type="ORF">Vbra_14399</name>
</gene>
<keyword evidence="5" id="KW-0521">NADP</keyword>
<dbReference type="Pfam" id="PF13450">
    <property type="entry name" value="NAD_binding_8"/>
    <property type="match status" value="1"/>
</dbReference>
<dbReference type="PANTHER" id="PTHR46091:SF3">
    <property type="entry name" value="AMINE OXIDASE DOMAIN-CONTAINING PROTEIN"/>
    <property type="match status" value="1"/>
</dbReference>
<comment type="similarity">
    <text evidence="1">Belongs to the carotenoid/retinoid oxidoreductase family. CrtISO subfamily.</text>
</comment>
<keyword evidence="2" id="KW-0285">Flavoprotein</keyword>
<dbReference type="InParanoid" id="A0A0G4F3J5"/>
<evidence type="ECO:0000256" key="3">
    <source>
        <dbReference type="ARBA" id="ARBA00022729"/>
    </source>
</evidence>
<evidence type="ECO:0000256" key="4">
    <source>
        <dbReference type="ARBA" id="ARBA00022827"/>
    </source>
</evidence>
<dbReference type="PhylomeDB" id="A0A0G4F3J5"/>
<keyword evidence="3" id="KW-0732">Signal</keyword>
<dbReference type="Gene3D" id="3.50.50.60">
    <property type="entry name" value="FAD/NAD(P)-binding domain"/>
    <property type="match status" value="2"/>
</dbReference>
<keyword evidence="6" id="KW-0520">NAD</keyword>
<evidence type="ECO:0000256" key="5">
    <source>
        <dbReference type="ARBA" id="ARBA00022857"/>
    </source>
</evidence>
<dbReference type="SUPFAM" id="SSF51905">
    <property type="entry name" value="FAD/NAD(P)-binding domain"/>
    <property type="match status" value="1"/>
</dbReference>
<accession>A0A0G4F3J5</accession>
<protein>
    <recommendedName>
        <fullName evidence="9">Amine oxidase domain-containing protein</fullName>
    </recommendedName>
</protein>
<dbReference type="STRING" id="1169540.A0A0G4F3J5"/>
<dbReference type="Proteomes" id="UP000041254">
    <property type="component" value="Unassembled WGS sequence"/>
</dbReference>
<keyword evidence="8" id="KW-1185">Reference proteome</keyword>
<dbReference type="InterPro" id="IPR052206">
    <property type="entry name" value="Retinol_saturase"/>
</dbReference>
<dbReference type="OMA" id="EPWHPGK"/>
<dbReference type="OrthoDB" id="430606at2759"/>
<dbReference type="PANTHER" id="PTHR46091">
    <property type="entry name" value="BLR7054 PROTEIN"/>
    <property type="match status" value="1"/>
</dbReference>
<organism evidence="7 8">
    <name type="scientific">Vitrella brassicaformis (strain CCMP3155)</name>
    <dbReference type="NCBI Taxonomy" id="1169540"/>
    <lineage>
        <taxon>Eukaryota</taxon>
        <taxon>Sar</taxon>
        <taxon>Alveolata</taxon>
        <taxon>Colpodellida</taxon>
        <taxon>Vitrellaceae</taxon>
        <taxon>Vitrella</taxon>
    </lineage>
</organism>
<evidence type="ECO:0000313" key="8">
    <source>
        <dbReference type="Proteomes" id="UP000041254"/>
    </source>
</evidence>
<proteinExistence type="inferred from homology"/>
<evidence type="ECO:0000256" key="2">
    <source>
        <dbReference type="ARBA" id="ARBA00022630"/>
    </source>
</evidence>
<evidence type="ECO:0008006" key="9">
    <source>
        <dbReference type="Google" id="ProtNLM"/>
    </source>
</evidence>
<dbReference type="AlphaFoldDB" id="A0A0G4F3J5"/>
<keyword evidence="4" id="KW-0274">FAD</keyword>
<dbReference type="InterPro" id="IPR036188">
    <property type="entry name" value="FAD/NAD-bd_sf"/>
</dbReference>
<dbReference type="VEuPathDB" id="CryptoDB:Vbra_14399"/>
<evidence type="ECO:0000256" key="6">
    <source>
        <dbReference type="ARBA" id="ARBA00023027"/>
    </source>
</evidence>
<name>A0A0G4F3J5_VITBC</name>
<sequence>MPAKSSAVHQYAAIRRAAAFHHSLVADLAWLIHMLLHPLQLLTAVLSAIGTLLCALKPKWQPRGYRAVRWEVPCDVDETEIGRYTYKADRLPKDGIDYIIIGSGVSGLWLGACLSKCGYKVVVLEQHYIAGGCCQAYTDKGATFSPGIHYIGERIVADDDTWLTAKDTWLTAKMIAIAGDPEYPISWHKMGYENEDTHERDGTGKGAYDIIKIADQPLVRLRAGTDEYEKELCRHLPGKEQAVAEWIKTVKEAAAETMVFLVSRAWTPTVQRIWRALLGRNGFKWAGKTTHEVIASLGFSAREEQILCCQHGTTGEAPRDLSFLLHAAVVHHYLQGGYFPVGGPMSIVKTLSSTIHKAGGRVFVRAHVERIPVENGEAVGVVLANGDTIKSRMGVISAAGLSATLHHLLSPADVERYMAAEMKFLRQVGEGVSCVCGSVGVNGTAEELNLPSSNLVWFPEEATEGHDMDEIIMKYRNKLLDFSVEDGFCFISFLSARDPAYTHLHPGTTSCFIMAEAAPEAYEQLNETLGGAHTERRTKAYKDTKKQLQTKLKNLLLKHFPQLEGRITSFDVSTPLSMHHYLKRFASYGLRQTPERFTHTLPRVGTAIRKFFLTGEDLISGGFIAAVSSAMVTATHVLGYTPLDIVTGHHLLNDLPNVPQPPTLEQLTQAAKTEAM</sequence>
<reference evidence="7 8" key="1">
    <citation type="submission" date="2014-11" db="EMBL/GenBank/DDBJ databases">
        <authorList>
            <person name="Zhu J."/>
            <person name="Qi W."/>
            <person name="Song R."/>
        </authorList>
    </citation>
    <scope>NUCLEOTIDE SEQUENCE [LARGE SCALE GENOMIC DNA]</scope>
</reference>